<reference evidence="1 2" key="2">
    <citation type="submission" date="2007-10" db="EMBL/GenBank/DDBJ databases">
        <authorList>
            <person name="Fulton L."/>
            <person name="Clifton S."/>
            <person name="Fulton B."/>
            <person name="Xu J."/>
            <person name="Minx P."/>
            <person name="Pepin K.H."/>
            <person name="Johnson M."/>
            <person name="Thiruvilangam P."/>
            <person name="Bhonagiri V."/>
            <person name="Nash W.E."/>
            <person name="Wang C."/>
            <person name="Mardis E.R."/>
            <person name="Wilson R.K."/>
        </authorList>
    </citation>
    <scope>NUCLEOTIDE SEQUENCE [LARGE SCALE GENOMIC DNA]</scope>
    <source>
        <strain evidence="1 2">ATCC 27755</strain>
    </source>
</reference>
<sequence length="304" mass="35303">MVVYRSVKMLCDYERKRSDMKKITIDNTEYVVYGNNEKKDNLKPHIEVAETGIVPEGKQRGLLLLYLEEKGIEPIQGATTYWCINKILKMDNLKVFDKKIVKQKKSSSKKIYLPITVENIEEQHRLVEESTNYGKEGLIIREVLNAYPKHDDLNTIAMKIAVIDVTNSTHLSQYKSQLSLYDLAKVILDIPAFDVRLAAGDPELVNIIAKNVGAINMFSFASKYCTYHNVEVYHRDDYSIFDGIVKESLPNYVDGLSKHKLDVWKSEYNYVAFNECIGGLLDEYNIHIPFRRRKFDHFLWYANR</sequence>
<proteinExistence type="predicted"/>
<accession>B0G2L4</accession>
<dbReference type="PaxDb" id="411461-DORFOR_00478"/>
<reference evidence="1 2" key="1">
    <citation type="submission" date="2007-10" db="EMBL/GenBank/DDBJ databases">
        <title>Draft genome sequence of Dorea formicigenerans(ATCC 27755).</title>
        <authorList>
            <person name="Sudarsanam P."/>
            <person name="Ley R."/>
            <person name="Guruge J."/>
            <person name="Turnbaugh P.J."/>
            <person name="Mahowald M."/>
            <person name="Liep D."/>
            <person name="Gordon J."/>
        </authorList>
    </citation>
    <scope>NUCLEOTIDE SEQUENCE [LARGE SCALE GENOMIC DNA]</scope>
    <source>
        <strain evidence="1 2">ATCC 27755</strain>
    </source>
</reference>
<protein>
    <submittedName>
        <fullName evidence="1">Uncharacterized protein</fullName>
    </submittedName>
</protein>
<organism evidence="1 2">
    <name type="scientific">Dorea formicigenerans ATCC 27755</name>
    <dbReference type="NCBI Taxonomy" id="411461"/>
    <lineage>
        <taxon>Bacteria</taxon>
        <taxon>Bacillati</taxon>
        <taxon>Bacillota</taxon>
        <taxon>Clostridia</taxon>
        <taxon>Lachnospirales</taxon>
        <taxon>Lachnospiraceae</taxon>
        <taxon>Dorea</taxon>
    </lineage>
</organism>
<comment type="caution">
    <text evidence="1">The sequence shown here is derived from an EMBL/GenBank/DDBJ whole genome shotgun (WGS) entry which is preliminary data.</text>
</comment>
<evidence type="ECO:0000313" key="1">
    <source>
        <dbReference type="EMBL" id="EDR48143.1"/>
    </source>
</evidence>
<dbReference type="AlphaFoldDB" id="B0G2L4"/>
<evidence type="ECO:0000313" key="2">
    <source>
        <dbReference type="Proteomes" id="UP000005359"/>
    </source>
</evidence>
<gene>
    <name evidence="1" type="ORF">DORFOR_00478</name>
</gene>
<dbReference type="Proteomes" id="UP000005359">
    <property type="component" value="Unassembled WGS sequence"/>
</dbReference>
<dbReference type="EMBL" id="AAXA02000008">
    <property type="protein sequence ID" value="EDR48143.1"/>
    <property type="molecule type" value="Genomic_DNA"/>
</dbReference>
<name>B0G2L4_9FIRM</name>